<keyword evidence="2 4" id="KW-0167">Capsid protein</keyword>
<accession>A0A8S5L1B5</accession>
<evidence type="ECO:0000256" key="2">
    <source>
        <dbReference type="ARBA" id="ARBA00022561"/>
    </source>
</evidence>
<keyword evidence="3" id="KW-0946">Virion</keyword>
<name>A0A8S5L1B5_9VIRU</name>
<dbReference type="InterPro" id="IPR015954">
    <property type="entry name" value="Phage_RNA-type_capsid"/>
</dbReference>
<dbReference type="EMBL" id="BK013758">
    <property type="protein sequence ID" value="DAD51223.1"/>
    <property type="molecule type" value="Genomic_RNA"/>
</dbReference>
<protein>
    <submittedName>
        <fullName evidence="4">Coat protein</fullName>
    </submittedName>
</protein>
<proteinExistence type="predicted"/>
<sequence>MSNQTNITVYDGASTPVAHTLVPMGVAKDAKDGIVAEWRESILTLPNEAQVRLRLTLKKMSSGVWRSEARVEIPVMEAVAGQNASGYTAAPKVAYIDTQVVTGFHHPRSTVASRRLCRQMTNNLCGNISTSVTPVTTGFIPELIDQLIAAS</sequence>
<comment type="subcellular location">
    <subcellularLocation>
        <location evidence="1">Virion</location>
    </subcellularLocation>
</comment>
<evidence type="ECO:0000313" key="5">
    <source>
        <dbReference type="Proteomes" id="UP000680511"/>
    </source>
</evidence>
<dbReference type="Gene3D" id="3.30.380.10">
    <property type="entry name" value="MS2 Viral Coat Protein"/>
    <property type="match status" value="1"/>
</dbReference>
<keyword evidence="5" id="KW-1185">Reference proteome</keyword>
<dbReference type="KEGG" id="vg:80398409"/>
<dbReference type="Proteomes" id="UP000680511">
    <property type="component" value="Segment"/>
</dbReference>
<dbReference type="GeneID" id="80398409"/>
<gene>
    <name evidence="4" type="primary">SRR7976327_1_2</name>
</gene>
<evidence type="ECO:0000256" key="1">
    <source>
        <dbReference type="ARBA" id="ARBA00004328"/>
    </source>
</evidence>
<evidence type="ECO:0000313" key="4">
    <source>
        <dbReference type="EMBL" id="DAD51223.1"/>
    </source>
</evidence>
<organism evidence="4 5">
    <name type="scientific">ssRNA phage SRR7976327_1</name>
    <dbReference type="NCBI Taxonomy" id="2786730"/>
    <lineage>
        <taxon>Viruses</taxon>
        <taxon>Riboviria</taxon>
        <taxon>Orthornavirae</taxon>
        <taxon>Lenarviricota</taxon>
        <taxon>Leviviricetes</taxon>
        <taxon>Norzivirales</taxon>
        <taxon>Fiersviridae</taxon>
        <taxon>Ineyimevirus</taxon>
        <taxon>Ineyimevirus lutihabitans</taxon>
    </lineage>
</organism>
<dbReference type="RefSeq" id="YP_010769404.1">
    <property type="nucleotide sequence ID" value="NC_073964.1"/>
</dbReference>
<reference evidence="4" key="1">
    <citation type="submission" date="2020-09" db="EMBL/GenBank/DDBJ databases">
        <title>Leviviricetes taxonomy.</title>
        <authorList>
            <person name="Stockdale S.R."/>
            <person name="Callanan J."/>
            <person name="Adriaenssens E.M."/>
            <person name="Kuhn J.H."/>
            <person name="Rumnieks J."/>
            <person name="Shkoporov A."/>
            <person name="Draper L.A."/>
            <person name="Ross P."/>
            <person name="Hill C."/>
        </authorList>
    </citation>
    <scope>NUCLEOTIDE SEQUENCE</scope>
</reference>
<dbReference type="GO" id="GO:0019028">
    <property type="term" value="C:viral capsid"/>
    <property type="evidence" value="ECO:0007669"/>
    <property type="project" value="UniProtKB-KW"/>
</dbReference>
<evidence type="ECO:0000256" key="3">
    <source>
        <dbReference type="ARBA" id="ARBA00022844"/>
    </source>
</evidence>